<dbReference type="PANTHER" id="PTHR31606:SF1">
    <property type="entry name" value="WW DOMAIN BINDING PROTEIN 2, ISOFORM E"/>
    <property type="match status" value="1"/>
</dbReference>
<dbReference type="EMBL" id="BPWL01000002">
    <property type="protein sequence ID" value="GJJ07070.1"/>
    <property type="molecule type" value="Genomic_DNA"/>
</dbReference>
<dbReference type="InterPro" id="IPR044852">
    <property type="entry name" value="WBP2-like"/>
</dbReference>
<dbReference type="CDD" id="cd13214">
    <property type="entry name" value="PH-GRAM_WBP2"/>
    <property type="match status" value="1"/>
</dbReference>
<evidence type="ECO:0000313" key="2">
    <source>
        <dbReference type="EMBL" id="GJJ07070.1"/>
    </source>
</evidence>
<dbReference type="GO" id="GO:0005634">
    <property type="term" value="C:nucleus"/>
    <property type="evidence" value="ECO:0007669"/>
    <property type="project" value="TreeGrafter"/>
</dbReference>
<accession>A0AAV5A237</accession>
<dbReference type="AlphaFoldDB" id="A0AAV5A237"/>
<organism evidence="2 3">
    <name type="scientific">Clathrus columnatus</name>
    <dbReference type="NCBI Taxonomy" id="1419009"/>
    <lineage>
        <taxon>Eukaryota</taxon>
        <taxon>Fungi</taxon>
        <taxon>Dikarya</taxon>
        <taxon>Basidiomycota</taxon>
        <taxon>Agaricomycotina</taxon>
        <taxon>Agaricomycetes</taxon>
        <taxon>Phallomycetidae</taxon>
        <taxon>Phallales</taxon>
        <taxon>Clathraceae</taxon>
        <taxon>Clathrus</taxon>
    </lineage>
</organism>
<evidence type="ECO:0008006" key="4">
    <source>
        <dbReference type="Google" id="ProtNLM"/>
    </source>
</evidence>
<feature type="region of interest" description="Disordered" evidence="1">
    <location>
        <begin position="159"/>
        <end position="183"/>
    </location>
</feature>
<sequence length="183" mass="19948">MALNWTMIDESRRYVPLQDERNVMNVDQAELLLIVPGEVGGASNPKRLKENGSIWLTDQRLIFVKTGSGDSLIDTLSVPLLSVLSTSFVQPTFAANYLAIDIRPSVGGGLTEGTKAEIRFKDHPMFGFVSALDKLRERAVFMKRESAYLGEDLPMYSSQAASGANSPRASTIAPVEPPPGYDA</sequence>
<proteinExistence type="predicted"/>
<dbReference type="Proteomes" id="UP001050691">
    <property type="component" value="Unassembled WGS sequence"/>
</dbReference>
<reference evidence="2" key="1">
    <citation type="submission" date="2021-10" db="EMBL/GenBank/DDBJ databases">
        <title>De novo Genome Assembly of Clathrus columnatus (Basidiomycota, Fungi) Using Illumina and Nanopore Sequence Data.</title>
        <authorList>
            <person name="Ogiso-Tanaka E."/>
            <person name="Itagaki H."/>
            <person name="Hosoya T."/>
            <person name="Hosaka K."/>
        </authorList>
    </citation>
    <scope>NUCLEOTIDE SEQUENCE</scope>
    <source>
        <strain evidence="2">MO-923</strain>
    </source>
</reference>
<feature type="compositionally biased region" description="Polar residues" evidence="1">
    <location>
        <begin position="159"/>
        <end position="169"/>
    </location>
</feature>
<dbReference type="PANTHER" id="PTHR31606">
    <property type="entry name" value="WW DOMAIN BINDING PROTEIN 2, ISOFORM E"/>
    <property type="match status" value="1"/>
</dbReference>
<gene>
    <name evidence="2" type="ORF">Clacol_001269</name>
</gene>
<evidence type="ECO:0000313" key="3">
    <source>
        <dbReference type="Proteomes" id="UP001050691"/>
    </source>
</evidence>
<comment type="caution">
    <text evidence="2">The sequence shown here is derived from an EMBL/GenBank/DDBJ whole genome shotgun (WGS) entry which is preliminary data.</text>
</comment>
<dbReference type="GO" id="GO:0031490">
    <property type="term" value="F:chromatin DNA binding"/>
    <property type="evidence" value="ECO:0007669"/>
    <property type="project" value="TreeGrafter"/>
</dbReference>
<keyword evidence="3" id="KW-1185">Reference proteome</keyword>
<dbReference type="GO" id="GO:0003713">
    <property type="term" value="F:transcription coactivator activity"/>
    <property type="evidence" value="ECO:0007669"/>
    <property type="project" value="InterPro"/>
</dbReference>
<evidence type="ECO:0000256" key="1">
    <source>
        <dbReference type="SAM" id="MobiDB-lite"/>
    </source>
</evidence>
<dbReference type="SUPFAM" id="SSF50729">
    <property type="entry name" value="PH domain-like"/>
    <property type="match status" value="1"/>
</dbReference>
<name>A0AAV5A237_9AGAM</name>
<protein>
    <recommendedName>
        <fullName evidence="4">GRAM domain-containing protein</fullName>
    </recommendedName>
</protein>